<dbReference type="SUPFAM" id="SSF56436">
    <property type="entry name" value="C-type lectin-like"/>
    <property type="match status" value="1"/>
</dbReference>
<gene>
    <name evidence="2" type="ORF">PX52LOC_06534</name>
</gene>
<organism evidence="2 3">
    <name type="scientific">Limnoglobus roseus</name>
    <dbReference type="NCBI Taxonomy" id="2598579"/>
    <lineage>
        <taxon>Bacteria</taxon>
        <taxon>Pseudomonadati</taxon>
        <taxon>Planctomycetota</taxon>
        <taxon>Planctomycetia</taxon>
        <taxon>Gemmatales</taxon>
        <taxon>Gemmataceae</taxon>
        <taxon>Limnoglobus</taxon>
    </lineage>
</organism>
<protein>
    <submittedName>
        <fullName evidence="2">Formylglycine-generating enzyme family protein</fullName>
    </submittedName>
</protein>
<reference evidence="3" key="1">
    <citation type="submission" date="2019-08" db="EMBL/GenBank/DDBJ databases">
        <title>Limnoglobus roseus gen. nov., sp. nov., a novel freshwater planctomycete with a giant genome from the family Gemmataceae.</title>
        <authorList>
            <person name="Kulichevskaya I.S."/>
            <person name="Naumoff D.G."/>
            <person name="Miroshnikov K."/>
            <person name="Ivanova A."/>
            <person name="Philippov D.A."/>
            <person name="Hakobyan A."/>
            <person name="Rijpstra I.C."/>
            <person name="Sinninghe Damste J.S."/>
            <person name="Liesack W."/>
            <person name="Dedysh S.N."/>
        </authorList>
    </citation>
    <scope>NUCLEOTIDE SEQUENCE [LARGE SCALE GENOMIC DNA]</scope>
    <source>
        <strain evidence="3">PX52</strain>
    </source>
</reference>
<dbReference type="Proteomes" id="UP000324974">
    <property type="component" value="Chromosome"/>
</dbReference>
<evidence type="ECO:0000313" key="3">
    <source>
        <dbReference type="Proteomes" id="UP000324974"/>
    </source>
</evidence>
<evidence type="ECO:0000259" key="1">
    <source>
        <dbReference type="Pfam" id="PF03781"/>
    </source>
</evidence>
<feature type="domain" description="Sulfatase-modifying factor enzyme-like" evidence="1">
    <location>
        <begin position="52"/>
        <end position="285"/>
    </location>
</feature>
<evidence type="ECO:0000313" key="2">
    <source>
        <dbReference type="EMBL" id="QEL19462.1"/>
    </source>
</evidence>
<dbReference type="InterPro" id="IPR005532">
    <property type="entry name" value="SUMF_dom"/>
</dbReference>
<dbReference type="Gene3D" id="3.90.1580.10">
    <property type="entry name" value="paralog of FGE (formylglycine-generating enzyme)"/>
    <property type="match status" value="1"/>
</dbReference>
<dbReference type="InterPro" id="IPR016187">
    <property type="entry name" value="CTDL_fold"/>
</dbReference>
<dbReference type="AlphaFoldDB" id="A0A5C1ANY2"/>
<dbReference type="GO" id="GO:0120147">
    <property type="term" value="F:formylglycine-generating oxidase activity"/>
    <property type="evidence" value="ECO:0007669"/>
    <property type="project" value="TreeGrafter"/>
</dbReference>
<dbReference type="Pfam" id="PF03781">
    <property type="entry name" value="FGE-sulfatase"/>
    <property type="match status" value="1"/>
</dbReference>
<dbReference type="PANTHER" id="PTHR23150">
    <property type="entry name" value="SULFATASE MODIFYING FACTOR 1, 2"/>
    <property type="match status" value="1"/>
</dbReference>
<accession>A0A5C1ANY2</accession>
<dbReference type="OrthoDB" id="9812426at2"/>
<name>A0A5C1ANY2_9BACT</name>
<proteinExistence type="predicted"/>
<dbReference type="EMBL" id="CP042425">
    <property type="protein sequence ID" value="QEL19462.1"/>
    <property type="molecule type" value="Genomic_DNA"/>
</dbReference>
<dbReference type="KEGG" id="lrs:PX52LOC_06534"/>
<sequence>MGDFAVPSKPDPNPKSRLDSLRMTNVWGSMLTDEEEQLAKIVVNDVGIRLALLPAGLYEMGADAEGDPLARPNEAPAHRVVFSATVYMGVSPVTQAEYQRVTGRNPSTFTGDQGGPDNPVEGVSWHDAVNFCTALGRRPAERQAGRTYRLPTEAEWEFACRAGSTTIYSSSNDLPLSQANFCGAYGPDGGPRSPARGRTSPVGAYPANLFGLHDMHGNVWEWCQDWYAEDYYETSPLQNPPGPPEGRFKVTRGGSWRSLAASCRASYRNAVTPNNRDAYTGFRVVMMVAG</sequence>
<dbReference type="InterPro" id="IPR042095">
    <property type="entry name" value="SUMF_sf"/>
</dbReference>
<dbReference type="PANTHER" id="PTHR23150:SF19">
    <property type="entry name" value="FORMYLGLYCINE-GENERATING ENZYME"/>
    <property type="match status" value="1"/>
</dbReference>
<keyword evidence="3" id="KW-1185">Reference proteome</keyword>
<dbReference type="InterPro" id="IPR051043">
    <property type="entry name" value="Sulfatase_Mod_Factor_Kinase"/>
</dbReference>